<dbReference type="PANTHER" id="PTHR47466:SF1">
    <property type="entry name" value="METALLOPROTEASE MEP1 (AFU_ORTHOLOGUE AFUA_1G07730)-RELATED"/>
    <property type="match status" value="1"/>
</dbReference>
<keyword evidence="4" id="KW-0732">Signal</keyword>
<evidence type="ECO:0000256" key="3">
    <source>
        <dbReference type="ARBA" id="ARBA00022723"/>
    </source>
</evidence>
<organism evidence="11 12">
    <name type="scientific">Spirosoma sordidisoli</name>
    <dbReference type="NCBI Taxonomy" id="2502893"/>
    <lineage>
        <taxon>Bacteria</taxon>
        <taxon>Pseudomonadati</taxon>
        <taxon>Bacteroidota</taxon>
        <taxon>Cytophagia</taxon>
        <taxon>Cytophagales</taxon>
        <taxon>Cytophagaceae</taxon>
        <taxon>Spirosoma</taxon>
    </lineage>
</organism>
<keyword evidence="5" id="KW-0378">Hydrolase</keyword>
<accession>A0A4Q2UDT5</accession>
<evidence type="ECO:0000259" key="9">
    <source>
        <dbReference type="Pfam" id="PF05572"/>
    </source>
</evidence>
<keyword evidence="8" id="KW-1015">Disulfide bond</keyword>
<protein>
    <submittedName>
        <fullName evidence="11">T9SS type A sorting domain-containing protein</fullName>
    </submittedName>
</protein>
<proteinExistence type="inferred from homology"/>
<evidence type="ECO:0000313" key="11">
    <source>
        <dbReference type="EMBL" id="RYC66402.1"/>
    </source>
</evidence>
<comment type="similarity">
    <text evidence="1">Belongs to the peptidase M43B family.</text>
</comment>
<dbReference type="Gene3D" id="3.40.390.10">
    <property type="entry name" value="Collagenase (Catalytic Domain)"/>
    <property type="match status" value="1"/>
</dbReference>
<dbReference type="InterPro" id="IPR008754">
    <property type="entry name" value="Peptidase_M43"/>
</dbReference>
<comment type="caution">
    <text evidence="11">The sequence shown here is derived from an EMBL/GenBank/DDBJ whole genome shotgun (WGS) entry which is preliminary data.</text>
</comment>
<dbReference type="InterPro" id="IPR026444">
    <property type="entry name" value="Secre_tail"/>
</dbReference>
<dbReference type="GO" id="GO:0008237">
    <property type="term" value="F:metallopeptidase activity"/>
    <property type="evidence" value="ECO:0007669"/>
    <property type="project" value="UniProtKB-KW"/>
</dbReference>
<dbReference type="GO" id="GO:0006508">
    <property type="term" value="P:proteolysis"/>
    <property type="evidence" value="ECO:0007669"/>
    <property type="project" value="UniProtKB-KW"/>
</dbReference>
<keyword evidence="6" id="KW-0862">Zinc</keyword>
<dbReference type="SUPFAM" id="SSF55486">
    <property type="entry name" value="Metalloproteases ('zincins'), catalytic domain"/>
    <property type="match status" value="1"/>
</dbReference>
<evidence type="ECO:0000256" key="4">
    <source>
        <dbReference type="ARBA" id="ARBA00022729"/>
    </source>
</evidence>
<dbReference type="Proteomes" id="UP000290407">
    <property type="component" value="Unassembled WGS sequence"/>
</dbReference>
<evidence type="ECO:0000256" key="6">
    <source>
        <dbReference type="ARBA" id="ARBA00022833"/>
    </source>
</evidence>
<keyword evidence="12" id="KW-1185">Reference proteome</keyword>
<feature type="domain" description="Secretion system C-terminal sorting" evidence="10">
    <location>
        <begin position="399"/>
        <end position="472"/>
    </location>
</feature>
<feature type="domain" description="Peptidase M43 pregnancy-associated plasma-A" evidence="9">
    <location>
        <begin position="219"/>
        <end position="373"/>
    </location>
</feature>
<keyword evidence="7" id="KW-0482">Metalloprotease</keyword>
<evidence type="ECO:0000313" key="12">
    <source>
        <dbReference type="Proteomes" id="UP000290407"/>
    </source>
</evidence>
<evidence type="ECO:0000256" key="1">
    <source>
        <dbReference type="ARBA" id="ARBA00008721"/>
    </source>
</evidence>
<keyword evidence="3" id="KW-0479">Metal-binding</keyword>
<dbReference type="PANTHER" id="PTHR47466">
    <property type="match status" value="1"/>
</dbReference>
<dbReference type="InterPro" id="IPR024079">
    <property type="entry name" value="MetalloPept_cat_dom_sf"/>
</dbReference>
<sequence>MAAMWYGTGSFGKLLQHMIKLGNNCQSGMWRTGRLWLTGSFVCLLAVSGQAQVPATLLAEEPAPNRCGVVEHERILQQRHPGRLRQLNELNRQLELAAANGRMLRAAADDQVLRIPVVVHVVHSTASNEIGGPTNVNISDEQIVSQIQVLNEDYRRKSGTNGFNTNPIGADAKIEFFLAATDPSGNPTNGITRHYYPQKTSFSVADGSGDDILLSQIAYWPSDRYLNIWVTRVNSYLGYTQFPTSADTLSGLPFDASEFTDGSIIDYRYFGRQLGSVRDPTYSLGRTATHEIGHWLGLIHTWGDGNGCAEDYVGDTPPTLAPNQTRQCRETFSNCTGRGPTRDQTENYLDYSPDACMNLFTVGQVARMRTVLALSPRRARLIRAANSPITESESLAVTVYPNPTQSDPAVEVRLKGIQSFSVDLFDATGKHVRNVNYTDSPSTLVSLPVSGLKSGMYIVRVKTADEIVSKRLLLQ</sequence>
<dbReference type="NCBIfam" id="TIGR04183">
    <property type="entry name" value="Por_Secre_tail"/>
    <property type="match status" value="1"/>
</dbReference>
<dbReference type="GO" id="GO:0046872">
    <property type="term" value="F:metal ion binding"/>
    <property type="evidence" value="ECO:0007669"/>
    <property type="project" value="UniProtKB-KW"/>
</dbReference>
<dbReference type="Pfam" id="PF05572">
    <property type="entry name" value="Peptidase_M43"/>
    <property type="match status" value="1"/>
</dbReference>
<dbReference type="EMBL" id="SBLB01000015">
    <property type="protein sequence ID" value="RYC66402.1"/>
    <property type="molecule type" value="Genomic_DNA"/>
</dbReference>
<dbReference type="Pfam" id="PF18962">
    <property type="entry name" value="Por_Secre_tail"/>
    <property type="match status" value="1"/>
</dbReference>
<evidence type="ECO:0000256" key="8">
    <source>
        <dbReference type="ARBA" id="ARBA00023157"/>
    </source>
</evidence>
<evidence type="ECO:0000256" key="2">
    <source>
        <dbReference type="ARBA" id="ARBA00022670"/>
    </source>
</evidence>
<dbReference type="AlphaFoldDB" id="A0A4Q2UDT5"/>
<evidence type="ECO:0000256" key="5">
    <source>
        <dbReference type="ARBA" id="ARBA00022801"/>
    </source>
</evidence>
<name>A0A4Q2UDT5_9BACT</name>
<keyword evidence="2" id="KW-0645">Protease</keyword>
<reference evidence="11 12" key="1">
    <citation type="submission" date="2019-01" db="EMBL/GenBank/DDBJ databases">
        <title>Spirosoma flava sp. nov., a propanil-degrading bacterium isolated from herbicide-contaminated soil.</title>
        <authorList>
            <person name="Zhang L."/>
            <person name="Jiang J.-D."/>
        </authorList>
    </citation>
    <scope>NUCLEOTIDE SEQUENCE [LARGE SCALE GENOMIC DNA]</scope>
    <source>
        <strain evidence="11 12">TY50</strain>
    </source>
</reference>
<gene>
    <name evidence="11" type="ORF">EQG79_29795</name>
</gene>
<evidence type="ECO:0000256" key="7">
    <source>
        <dbReference type="ARBA" id="ARBA00023049"/>
    </source>
</evidence>
<evidence type="ECO:0000259" key="10">
    <source>
        <dbReference type="Pfam" id="PF18962"/>
    </source>
</evidence>
<dbReference type="CDD" id="cd04275">
    <property type="entry name" value="ZnMc_pappalysin_like"/>
    <property type="match status" value="1"/>
</dbReference>